<dbReference type="Pfam" id="PF13416">
    <property type="entry name" value="SBP_bac_8"/>
    <property type="match status" value="1"/>
</dbReference>
<evidence type="ECO:0000256" key="1">
    <source>
        <dbReference type="ARBA" id="ARBA00022475"/>
    </source>
</evidence>
<dbReference type="InterPro" id="IPR006059">
    <property type="entry name" value="SBP"/>
</dbReference>
<organism evidence="7 8">
    <name type="scientific">Neobacillus kokaensis</name>
    <dbReference type="NCBI Taxonomy" id="2759023"/>
    <lineage>
        <taxon>Bacteria</taxon>
        <taxon>Bacillati</taxon>
        <taxon>Bacillota</taxon>
        <taxon>Bacilli</taxon>
        <taxon>Bacillales</taxon>
        <taxon>Bacillaceae</taxon>
        <taxon>Neobacillus</taxon>
    </lineage>
</organism>
<dbReference type="RefSeq" id="WP_191274980.1">
    <property type="nucleotide sequence ID" value="NZ_BNDS01000017.1"/>
</dbReference>
<dbReference type="Proteomes" id="UP000637074">
    <property type="component" value="Unassembled WGS sequence"/>
</dbReference>
<dbReference type="SUPFAM" id="SSF53850">
    <property type="entry name" value="Periplasmic binding protein-like II"/>
    <property type="match status" value="1"/>
</dbReference>
<dbReference type="PROSITE" id="PS51257">
    <property type="entry name" value="PROKAR_LIPOPROTEIN"/>
    <property type="match status" value="1"/>
</dbReference>
<evidence type="ECO:0000313" key="8">
    <source>
        <dbReference type="Proteomes" id="UP000637074"/>
    </source>
</evidence>
<proteinExistence type="predicted"/>
<comment type="caution">
    <text evidence="7">The sequence shown here is derived from an EMBL/GenBank/DDBJ whole genome shotgun (WGS) entry which is preliminary data.</text>
</comment>
<evidence type="ECO:0000256" key="3">
    <source>
        <dbReference type="ARBA" id="ARBA00023136"/>
    </source>
</evidence>
<dbReference type="PANTHER" id="PTHR43649:SF33">
    <property type="entry name" value="POLYGALACTURONAN_RHAMNOGALACTURONAN-BINDING PROTEIN YTCQ"/>
    <property type="match status" value="1"/>
</dbReference>
<keyword evidence="1" id="KW-1003">Cell membrane</keyword>
<evidence type="ECO:0000313" key="7">
    <source>
        <dbReference type="EMBL" id="GHH99949.1"/>
    </source>
</evidence>
<accession>A0ABQ3N709</accession>
<keyword evidence="3" id="KW-0472">Membrane</keyword>
<keyword evidence="8" id="KW-1185">Reference proteome</keyword>
<evidence type="ECO:0000256" key="2">
    <source>
        <dbReference type="ARBA" id="ARBA00022729"/>
    </source>
</evidence>
<evidence type="ECO:0000256" key="5">
    <source>
        <dbReference type="ARBA" id="ARBA00023288"/>
    </source>
</evidence>
<dbReference type="PANTHER" id="PTHR43649">
    <property type="entry name" value="ARABINOSE-BINDING PROTEIN-RELATED"/>
    <property type="match status" value="1"/>
</dbReference>
<feature type="chain" id="PRO_5046613343" evidence="6">
    <location>
        <begin position="21"/>
        <end position="525"/>
    </location>
</feature>
<reference evidence="7 8" key="1">
    <citation type="journal article" date="2022" name="Int. J. Syst. Evol. Microbiol.">
        <title>Neobacillus kokaensis sp. nov., isolated from soil.</title>
        <authorList>
            <person name="Yuki K."/>
            <person name="Matsubara H."/>
            <person name="Yamaguchi S."/>
        </authorList>
    </citation>
    <scope>NUCLEOTIDE SEQUENCE [LARGE SCALE GENOMIC DNA]</scope>
    <source>
        <strain evidence="7 8">LOB 377</strain>
    </source>
</reference>
<keyword evidence="4" id="KW-0564">Palmitate</keyword>
<dbReference type="Gene3D" id="3.40.190.10">
    <property type="entry name" value="Periplasmic binding protein-like II"/>
    <property type="match status" value="2"/>
</dbReference>
<sequence length="525" mass="58700">MKRFMSIALSSVLLAGSLAACSNNEKTSSGNKDGKMSITWFDGSWENPVPEPGNEAVKKLDEKFNIDFKPQYIPFDLYNDKLTVKMASGDIPDVIGTEGADTNYVKWAKQGAFLPLNDFVDKYENFKAIPQSVWDAVSIDGKIYGIPLFFPASGGKKPVIRQDWLDKLGLKMPTNYDELEKVAIAFATKDPDGNGKNDTVGLGLAKGIVYDPAYGAYWGNSWYHKNKDGQLIPGQISEGSKEKITALNDIYKAGGIDKDWAVKEYNEVFKDFNAGKVGIWYEQPGTEKGAQPNNLDLATLRKNAPEAKIAAIPAFQQPDGESGYVFGSGYYRIWMLSAKLKNDTKKVEKILEMMDYMAKYVPAAEQKADNEYFDWTMGGEGKGYNIVDGQTEKTDDYSKYAPLALFNEKLGGFAVGEKVMEDYEKQSKSPEAKEFNKIMYGMLSKSNFYISPVGRIHSDVYNNKMAELTEYASNELTKMIVGQRPISDWDKYVNEFLDKGGKEVIDDVNSLIEESKIEGEWKKAE</sequence>
<dbReference type="InterPro" id="IPR050490">
    <property type="entry name" value="Bact_solute-bd_prot1"/>
</dbReference>
<gene>
    <name evidence="7" type="primary">lipO_2</name>
    <name evidence="7" type="ORF">AM1BK_34920</name>
</gene>
<keyword evidence="2 6" id="KW-0732">Signal</keyword>
<name>A0ABQ3N709_9BACI</name>
<feature type="signal peptide" evidence="6">
    <location>
        <begin position="1"/>
        <end position="20"/>
    </location>
</feature>
<keyword evidence="5 7" id="KW-0449">Lipoprotein</keyword>
<evidence type="ECO:0000256" key="4">
    <source>
        <dbReference type="ARBA" id="ARBA00023139"/>
    </source>
</evidence>
<dbReference type="EMBL" id="BNDS01000017">
    <property type="protein sequence ID" value="GHH99949.1"/>
    <property type="molecule type" value="Genomic_DNA"/>
</dbReference>
<evidence type="ECO:0000256" key="6">
    <source>
        <dbReference type="SAM" id="SignalP"/>
    </source>
</evidence>
<protein>
    <submittedName>
        <fullName evidence="7">Lipoprotein LipO</fullName>
    </submittedName>
</protein>